<name>A0A382PQU7_9ZZZZ</name>
<evidence type="ECO:0000313" key="1">
    <source>
        <dbReference type="EMBL" id="SVC75045.1"/>
    </source>
</evidence>
<gene>
    <name evidence="1" type="ORF">METZ01_LOCUS327899</name>
</gene>
<feature type="non-terminal residue" evidence="1">
    <location>
        <position position="120"/>
    </location>
</feature>
<sequence length="120" mass="14072">MSENSEQNQDLDIKDIQNNDADWLTNILEGYGDSLSNEIMLLNITKKDLIDKNENNIEQVGYNAPYGDNDEIEGLVYFYFKKCVEWYDKNRTLLEEEAKKEAKLIIEEETEYSDNSYLVL</sequence>
<reference evidence="1" key="1">
    <citation type="submission" date="2018-05" db="EMBL/GenBank/DDBJ databases">
        <authorList>
            <person name="Lanie J.A."/>
            <person name="Ng W.-L."/>
            <person name="Kazmierczak K.M."/>
            <person name="Andrzejewski T.M."/>
            <person name="Davidsen T.M."/>
            <person name="Wayne K.J."/>
            <person name="Tettelin H."/>
            <person name="Glass J.I."/>
            <person name="Rusch D."/>
            <person name="Podicherti R."/>
            <person name="Tsui H.-C.T."/>
            <person name="Winkler M.E."/>
        </authorList>
    </citation>
    <scope>NUCLEOTIDE SEQUENCE</scope>
</reference>
<organism evidence="1">
    <name type="scientific">marine metagenome</name>
    <dbReference type="NCBI Taxonomy" id="408172"/>
    <lineage>
        <taxon>unclassified sequences</taxon>
        <taxon>metagenomes</taxon>
        <taxon>ecological metagenomes</taxon>
    </lineage>
</organism>
<protein>
    <submittedName>
        <fullName evidence="1">Uncharacterized protein</fullName>
    </submittedName>
</protein>
<dbReference type="EMBL" id="UINC01108730">
    <property type="protein sequence ID" value="SVC75045.1"/>
    <property type="molecule type" value="Genomic_DNA"/>
</dbReference>
<dbReference type="AlphaFoldDB" id="A0A382PQU7"/>
<accession>A0A382PQU7</accession>
<proteinExistence type="predicted"/>